<keyword evidence="7" id="KW-1185">Reference proteome</keyword>
<accession>A0ABN7NS67</accession>
<dbReference type="PRINTS" id="PR00756">
    <property type="entry name" value="ALADIPTASE"/>
</dbReference>
<comment type="subcellular location">
    <subcellularLocation>
        <location evidence="1">Cell membrane</location>
        <topology evidence="1">Lipid-anchor</topology>
        <topology evidence="1">GPI-anchor</topology>
    </subcellularLocation>
</comment>
<dbReference type="PANTHER" id="PTHR11533">
    <property type="entry name" value="PROTEASE M1 ZINC METALLOPROTEASE"/>
    <property type="match status" value="1"/>
</dbReference>
<evidence type="ECO:0000256" key="2">
    <source>
        <dbReference type="ARBA" id="ARBA00022622"/>
    </source>
</evidence>
<gene>
    <name evidence="6" type="ORF">TPAB3V08_LOCUS3276</name>
</gene>
<dbReference type="InterPro" id="IPR034016">
    <property type="entry name" value="M1_APN-typ"/>
</dbReference>
<organism evidence="6 7">
    <name type="scientific">Timema podura</name>
    <name type="common">Walking stick</name>
    <dbReference type="NCBI Taxonomy" id="61482"/>
    <lineage>
        <taxon>Eukaryota</taxon>
        <taxon>Metazoa</taxon>
        <taxon>Ecdysozoa</taxon>
        <taxon>Arthropoda</taxon>
        <taxon>Hexapoda</taxon>
        <taxon>Insecta</taxon>
        <taxon>Pterygota</taxon>
        <taxon>Neoptera</taxon>
        <taxon>Polyneoptera</taxon>
        <taxon>Phasmatodea</taxon>
        <taxon>Timematodea</taxon>
        <taxon>Timematoidea</taxon>
        <taxon>Timematidae</taxon>
        <taxon>Timema</taxon>
    </lineage>
</organism>
<sequence>MTWIKQQNYRLPSHIVPYHYNVVLQPNLDDDTFQFIGRVEISFNVTETTDRVQLHANDLEIDEDTIAIEALTVWDSLDNFTTTEDSLRHIYDIKLSDYLIAGRQYKLHLNYKGYHREDMAGFYRSYYYRNGVKRWLASTHFQATNARRAFPCFDEPALKAQFKISIARTEDRHALSNMPVETTEQDTVTGLWWDHFQETPMPMSTYLVAFVVSDFVNLTSDDGKYSTWQRSDAVDQAQYSIDVSPPIMAALENFTELDYFLPKVDQVAIPDFSAGAMENWGLVSDVDSEVDQVAIPDFSAGAMENWGLVTYRERNILFVEGVTPSNYKQTTLQVNRPRVCAQVEPDWRLKEQFVVAQVQTAMSVDSLASTHAMSA</sequence>
<dbReference type="Gene3D" id="2.60.40.1730">
    <property type="entry name" value="tricorn interacting facor f3 domain"/>
    <property type="match status" value="1"/>
</dbReference>
<dbReference type="InterPro" id="IPR001930">
    <property type="entry name" value="Peptidase_M1"/>
</dbReference>
<dbReference type="InterPro" id="IPR050344">
    <property type="entry name" value="Peptidase_M1_aminopeptidases"/>
</dbReference>
<proteinExistence type="predicted"/>
<dbReference type="Proteomes" id="UP001153148">
    <property type="component" value="Unassembled WGS sequence"/>
</dbReference>
<evidence type="ECO:0000256" key="1">
    <source>
        <dbReference type="ARBA" id="ARBA00004609"/>
    </source>
</evidence>
<evidence type="ECO:0008006" key="8">
    <source>
        <dbReference type="Google" id="ProtNLM"/>
    </source>
</evidence>
<keyword evidence="3" id="KW-0449">Lipoprotein</keyword>
<feature type="domain" description="Peptidase M1 membrane alanine aminopeptidase" evidence="4">
    <location>
        <begin position="239"/>
        <end position="283"/>
    </location>
</feature>
<dbReference type="InterPro" id="IPR014782">
    <property type="entry name" value="Peptidase_M1_dom"/>
</dbReference>
<evidence type="ECO:0000256" key="3">
    <source>
        <dbReference type="ARBA" id="ARBA00023288"/>
    </source>
</evidence>
<protein>
    <recommendedName>
        <fullName evidence="8">Aminopeptidase N</fullName>
    </recommendedName>
</protein>
<dbReference type="EMBL" id="CAJPIN010003615">
    <property type="protein sequence ID" value="CAG2056282.1"/>
    <property type="molecule type" value="Genomic_DNA"/>
</dbReference>
<comment type="caution">
    <text evidence="6">The sequence shown here is derived from an EMBL/GenBank/DDBJ whole genome shotgun (WGS) entry which is preliminary data.</text>
</comment>
<dbReference type="Pfam" id="PF17900">
    <property type="entry name" value="Peptidase_M1_N"/>
    <property type="match status" value="1"/>
</dbReference>
<name>A0ABN7NS67_TIMPD</name>
<dbReference type="SUPFAM" id="SSF63737">
    <property type="entry name" value="Leukotriene A4 hydrolase N-terminal domain"/>
    <property type="match status" value="1"/>
</dbReference>
<dbReference type="Gene3D" id="3.30.2010.30">
    <property type="match status" value="2"/>
</dbReference>
<dbReference type="PANTHER" id="PTHR11533:SF290">
    <property type="entry name" value="AMINOPEPTIDASE"/>
    <property type="match status" value="1"/>
</dbReference>
<dbReference type="CDD" id="cd09601">
    <property type="entry name" value="M1_APN-Q_like"/>
    <property type="match status" value="1"/>
</dbReference>
<keyword evidence="2" id="KW-0472">Membrane</keyword>
<feature type="domain" description="Aminopeptidase N-like N-terminal" evidence="5">
    <location>
        <begin position="16"/>
        <end position="207"/>
    </location>
</feature>
<evidence type="ECO:0000259" key="5">
    <source>
        <dbReference type="Pfam" id="PF17900"/>
    </source>
</evidence>
<evidence type="ECO:0000313" key="7">
    <source>
        <dbReference type="Proteomes" id="UP001153148"/>
    </source>
</evidence>
<evidence type="ECO:0000259" key="4">
    <source>
        <dbReference type="Pfam" id="PF01433"/>
    </source>
</evidence>
<keyword evidence="2" id="KW-0325">Glycoprotein</keyword>
<reference evidence="6" key="1">
    <citation type="submission" date="2021-03" db="EMBL/GenBank/DDBJ databases">
        <authorList>
            <person name="Tran Van P."/>
        </authorList>
    </citation>
    <scope>NUCLEOTIDE SEQUENCE</scope>
</reference>
<dbReference type="Pfam" id="PF01433">
    <property type="entry name" value="Peptidase_M1"/>
    <property type="match status" value="2"/>
</dbReference>
<dbReference type="InterPro" id="IPR045357">
    <property type="entry name" value="Aminopeptidase_N-like_N"/>
</dbReference>
<feature type="domain" description="Peptidase M1 membrane alanine aminopeptidase" evidence="4">
    <location>
        <begin position="289"/>
        <end position="334"/>
    </location>
</feature>
<evidence type="ECO:0000313" key="6">
    <source>
        <dbReference type="EMBL" id="CAG2056282.1"/>
    </source>
</evidence>
<dbReference type="SUPFAM" id="SSF55486">
    <property type="entry name" value="Metalloproteases ('zincins'), catalytic domain"/>
    <property type="match status" value="2"/>
</dbReference>
<dbReference type="InterPro" id="IPR042097">
    <property type="entry name" value="Aminopeptidase_N-like_N_sf"/>
</dbReference>
<keyword evidence="2" id="KW-0336">GPI-anchor</keyword>